<reference evidence="1 2" key="1">
    <citation type="submission" date="2015-09" db="EMBL/GenBank/DDBJ databases">
        <title>Bacillus cereus food isolates.</title>
        <authorList>
            <person name="Boekhorst J."/>
        </authorList>
    </citation>
    <scope>NUCLEOTIDE SEQUENCE [LARGE SCALE GENOMIC DNA]</scope>
    <source>
        <strain evidence="1 2">B4088</strain>
    </source>
</reference>
<comment type="caution">
    <text evidence="1">The sequence shown here is derived from an EMBL/GenBank/DDBJ whole genome shotgun (WGS) entry which is preliminary data.</text>
</comment>
<dbReference type="Proteomes" id="UP000076482">
    <property type="component" value="Unassembled WGS sequence"/>
</dbReference>
<gene>
    <name evidence="1" type="ORF">B4088_2724</name>
</gene>
<dbReference type="RefSeq" id="WP_063261186.1">
    <property type="nucleotide sequence ID" value="NZ_LJKE01000045.1"/>
</dbReference>
<dbReference type="EMBL" id="LJKE01000045">
    <property type="protein sequence ID" value="KZD65967.1"/>
    <property type="molecule type" value="Genomic_DNA"/>
</dbReference>
<dbReference type="PATRIC" id="fig|1396.535.peg.1757"/>
<evidence type="ECO:0000313" key="1">
    <source>
        <dbReference type="EMBL" id="KZD65967.1"/>
    </source>
</evidence>
<organism evidence="1 2">
    <name type="scientific">Bacillus cereus</name>
    <dbReference type="NCBI Taxonomy" id="1396"/>
    <lineage>
        <taxon>Bacteria</taxon>
        <taxon>Bacillati</taxon>
        <taxon>Bacillota</taxon>
        <taxon>Bacilli</taxon>
        <taxon>Bacillales</taxon>
        <taxon>Bacillaceae</taxon>
        <taxon>Bacillus</taxon>
        <taxon>Bacillus cereus group</taxon>
    </lineage>
</organism>
<evidence type="ECO:0000313" key="2">
    <source>
        <dbReference type="Proteomes" id="UP000076482"/>
    </source>
</evidence>
<accession>A0A164NXG4</accession>
<dbReference type="AlphaFoldDB" id="A0A164NXG4"/>
<proteinExistence type="predicted"/>
<sequence>MEEITKEFLLELLNKTEDDAIYHCRKYLYDNYGRSIDYKLPKEIVMKYIENIEAVYWRDVFLVEADTDVYIQLDYFFDNVNYETIDTTGFKEIKYQFNKYFNVYYKINKTENTITYKLGDKTKTLQIVYEGGDTFLPTTNGTEGTSVSDYLEELLQDSNSARSNIVTGRKLLGIPVVHI</sequence>
<protein>
    <submittedName>
        <fullName evidence="1">Uncharacterized protein</fullName>
    </submittedName>
</protein>
<name>A0A164NXG4_BACCE</name>